<reference evidence="3" key="1">
    <citation type="submission" date="2017-11" db="EMBL/GenBank/DDBJ databases">
        <authorList>
            <person name="Kuznetsova I."/>
            <person name="Sazanova A."/>
            <person name="Chirak E."/>
            <person name="Safronova V."/>
            <person name="Willems A."/>
        </authorList>
    </citation>
    <scope>NUCLEOTIDE SEQUENCE [LARGE SCALE GENOMIC DNA]</scope>
    <source>
        <strain evidence="3">CCBAU 03422</strain>
    </source>
</reference>
<protein>
    <submittedName>
        <fullName evidence="2">Uncharacterized protein</fullName>
    </submittedName>
</protein>
<dbReference type="Proteomes" id="UP000241764">
    <property type="component" value="Unassembled WGS sequence"/>
</dbReference>
<gene>
    <name evidence="2" type="ORF">CU103_15130</name>
</gene>
<dbReference type="EMBL" id="PGGM01000006">
    <property type="protein sequence ID" value="PSH63587.1"/>
    <property type="molecule type" value="Genomic_DNA"/>
</dbReference>
<evidence type="ECO:0000256" key="1">
    <source>
        <dbReference type="SAM" id="Phobius"/>
    </source>
</evidence>
<evidence type="ECO:0000313" key="3">
    <source>
        <dbReference type="Proteomes" id="UP000241764"/>
    </source>
</evidence>
<organism evidence="2 3">
    <name type="scientific">Phyllobacterium sophorae</name>
    <dbReference type="NCBI Taxonomy" id="1520277"/>
    <lineage>
        <taxon>Bacteria</taxon>
        <taxon>Pseudomonadati</taxon>
        <taxon>Pseudomonadota</taxon>
        <taxon>Alphaproteobacteria</taxon>
        <taxon>Hyphomicrobiales</taxon>
        <taxon>Phyllobacteriaceae</taxon>
        <taxon>Phyllobacterium</taxon>
    </lineage>
</organism>
<keyword evidence="3" id="KW-1185">Reference proteome</keyword>
<feature type="transmembrane region" description="Helical" evidence="1">
    <location>
        <begin position="39"/>
        <end position="62"/>
    </location>
</feature>
<name>A0A2P7BAS7_9HYPH</name>
<dbReference type="AlphaFoldDB" id="A0A2P7BAS7"/>
<keyword evidence="1" id="KW-0472">Membrane</keyword>
<evidence type="ECO:0000313" key="2">
    <source>
        <dbReference type="EMBL" id="PSH63587.1"/>
    </source>
</evidence>
<keyword evidence="1" id="KW-0812">Transmembrane</keyword>
<sequence>MLVSYTGLIKRVRNPAATTFNESNDESAFSIDNEFKAYLYWPLAAVLLAISIASYLVGMYFAS</sequence>
<comment type="caution">
    <text evidence="2">The sequence shown here is derived from an EMBL/GenBank/DDBJ whole genome shotgun (WGS) entry which is preliminary data.</text>
</comment>
<accession>A0A2P7BAS7</accession>
<keyword evidence="1" id="KW-1133">Transmembrane helix</keyword>
<proteinExistence type="predicted"/>